<dbReference type="EMBL" id="CACVAQ010000332">
    <property type="protein sequence ID" value="CAA6823761.1"/>
    <property type="molecule type" value="Genomic_DNA"/>
</dbReference>
<evidence type="ECO:0000256" key="1">
    <source>
        <dbReference type="SAM" id="Phobius"/>
    </source>
</evidence>
<dbReference type="Pfam" id="PF14257">
    <property type="entry name" value="DUF4349"/>
    <property type="match status" value="1"/>
</dbReference>
<proteinExistence type="predicted"/>
<keyword evidence="1" id="KW-1133">Transmembrane helix</keyword>
<feature type="domain" description="DUF4349" evidence="2">
    <location>
        <begin position="115"/>
        <end position="319"/>
    </location>
</feature>
<keyword evidence="1" id="KW-0812">Transmembrane</keyword>
<organism evidence="3">
    <name type="scientific">uncultured Aureispira sp</name>
    <dbReference type="NCBI Taxonomy" id="1331704"/>
    <lineage>
        <taxon>Bacteria</taxon>
        <taxon>Pseudomonadati</taxon>
        <taxon>Bacteroidota</taxon>
        <taxon>Saprospiria</taxon>
        <taxon>Saprospirales</taxon>
        <taxon>Saprospiraceae</taxon>
        <taxon>Aureispira</taxon>
        <taxon>environmental samples</taxon>
    </lineage>
</organism>
<gene>
    <name evidence="3" type="ORF">HELGO_WM47422</name>
</gene>
<keyword evidence="1" id="KW-0472">Membrane</keyword>
<evidence type="ECO:0000313" key="3">
    <source>
        <dbReference type="EMBL" id="CAA6823761.1"/>
    </source>
</evidence>
<accession>A0A6S6TLI0</accession>
<sequence>MRYWYLLTVSFLLVACQPSQPSKIEQYNKAKTKANQHLELEFKHSIEAQITNESKQVIDASDFVVSKKVVQELENALASVGQSVETAEEHKNTIPTIDSIGRTATTSFIEKKPNNGAMLLNVRNYQDTYNNVQKLSKKYAFNIVNELEQTGDFYKGNTMEIYITPENFETVLSEFRDLAVVIRQKQVWQQKEKKDYLPIISQIKTTQAHLASLDRQLEKSTVLEDQLKLKDKISAALQELNLAKLNAASILSNPAYSTFTLAFYQNLEMAKPKAATFSAGFSSNLVIGWAGFKQFILDAALVWPYIIIGLLFLGIVLLAVGNSRKKSRQFKLQMLHGQTLQQQKMVQPIRPITTSKN</sequence>
<dbReference type="InterPro" id="IPR025645">
    <property type="entry name" value="DUF4349"/>
</dbReference>
<reference evidence="3" key="1">
    <citation type="submission" date="2020-01" db="EMBL/GenBank/DDBJ databases">
        <authorList>
            <person name="Meier V. D."/>
            <person name="Meier V D."/>
        </authorList>
    </citation>
    <scope>NUCLEOTIDE SEQUENCE</scope>
    <source>
        <strain evidence="3">HLG_WM_MAG_10</strain>
    </source>
</reference>
<name>A0A6S6TLI0_9BACT</name>
<dbReference type="AlphaFoldDB" id="A0A6S6TLI0"/>
<protein>
    <recommendedName>
        <fullName evidence="2">DUF4349 domain-containing protein</fullName>
    </recommendedName>
</protein>
<dbReference type="PROSITE" id="PS51257">
    <property type="entry name" value="PROKAR_LIPOPROTEIN"/>
    <property type="match status" value="1"/>
</dbReference>
<feature type="transmembrane region" description="Helical" evidence="1">
    <location>
        <begin position="302"/>
        <end position="321"/>
    </location>
</feature>
<evidence type="ECO:0000259" key="2">
    <source>
        <dbReference type="Pfam" id="PF14257"/>
    </source>
</evidence>